<sequence>MKRSSYTGLCCLLFLAISCAKDAPSQEEGESKSDFYGWAAGKVIKDAEGWTEVVIGDYPLVLSVPHGGSIQPDHIPDRTCSGSTTVLDTWTIEMVRAIQQEFKQKLNKTPFVVISHLSRKKIDQNRTLDKALCADKTLEPTWRFYHDYLDSLLRYSSENYGKTLFIDLHAHGHAKQRLELGYNLTATQLDYITKGWDLPKITEASSYANLLNMRPTLGIQEALIGDYAFGTLMQDKGFPSVPSKRDPIPAAGDDYFTGGDNTRLATSGKYPQVYGFQIESNRDSRNTEERRMEFAKRLVESIEIINR</sequence>
<accession>A0ABS1QZC2</accession>
<evidence type="ECO:0000256" key="1">
    <source>
        <dbReference type="SAM" id="SignalP"/>
    </source>
</evidence>
<feature type="signal peptide" evidence="1">
    <location>
        <begin position="1"/>
        <end position="20"/>
    </location>
</feature>
<protein>
    <recommendedName>
        <fullName evidence="4">N-formylglutamate amidohydrolase</fullName>
    </recommendedName>
</protein>
<dbReference type="SUPFAM" id="SSF53187">
    <property type="entry name" value="Zn-dependent exopeptidases"/>
    <property type="match status" value="1"/>
</dbReference>
<organism evidence="2 3">
    <name type="scientific">Sphingobacterium faecale</name>
    <dbReference type="NCBI Taxonomy" id="2803775"/>
    <lineage>
        <taxon>Bacteria</taxon>
        <taxon>Pseudomonadati</taxon>
        <taxon>Bacteroidota</taxon>
        <taxon>Sphingobacteriia</taxon>
        <taxon>Sphingobacteriales</taxon>
        <taxon>Sphingobacteriaceae</taxon>
        <taxon>Sphingobacterium</taxon>
    </lineage>
</organism>
<dbReference type="RefSeq" id="WP_202101229.1">
    <property type="nucleotide sequence ID" value="NZ_JAERTY010000001.1"/>
</dbReference>
<dbReference type="EMBL" id="JAERTY010000001">
    <property type="protein sequence ID" value="MBL1407425.1"/>
    <property type="molecule type" value="Genomic_DNA"/>
</dbReference>
<name>A0ABS1QZC2_9SPHI</name>
<keyword evidence="1" id="KW-0732">Signal</keyword>
<evidence type="ECO:0008006" key="4">
    <source>
        <dbReference type="Google" id="ProtNLM"/>
    </source>
</evidence>
<dbReference type="Gene3D" id="3.40.630.40">
    <property type="entry name" value="Zn-dependent exopeptidases"/>
    <property type="match status" value="1"/>
</dbReference>
<evidence type="ECO:0000313" key="2">
    <source>
        <dbReference type="EMBL" id="MBL1407425.1"/>
    </source>
</evidence>
<gene>
    <name evidence="2" type="ORF">JKG61_01540</name>
</gene>
<feature type="chain" id="PRO_5046659002" description="N-formylglutamate amidohydrolase" evidence="1">
    <location>
        <begin position="21"/>
        <end position="307"/>
    </location>
</feature>
<comment type="caution">
    <text evidence="2">The sequence shown here is derived from an EMBL/GenBank/DDBJ whole genome shotgun (WGS) entry which is preliminary data.</text>
</comment>
<proteinExistence type="predicted"/>
<keyword evidence="3" id="KW-1185">Reference proteome</keyword>
<dbReference type="Proteomes" id="UP000625283">
    <property type="component" value="Unassembled WGS sequence"/>
</dbReference>
<reference evidence="2 3" key="1">
    <citation type="submission" date="2021-01" db="EMBL/GenBank/DDBJ databases">
        <title>C459-1 draft genome sequence.</title>
        <authorList>
            <person name="Zhang X.-F."/>
        </authorList>
    </citation>
    <scope>NUCLEOTIDE SEQUENCE [LARGE SCALE GENOMIC DNA]</scope>
    <source>
        <strain evidence="3">C459-1</strain>
    </source>
</reference>
<dbReference type="PROSITE" id="PS51257">
    <property type="entry name" value="PROKAR_LIPOPROTEIN"/>
    <property type="match status" value="1"/>
</dbReference>
<evidence type="ECO:0000313" key="3">
    <source>
        <dbReference type="Proteomes" id="UP000625283"/>
    </source>
</evidence>